<evidence type="ECO:0000313" key="2">
    <source>
        <dbReference type="Proteomes" id="UP000887565"/>
    </source>
</evidence>
<dbReference type="InterPro" id="IPR004045">
    <property type="entry name" value="Glutathione_S-Trfase_N"/>
</dbReference>
<evidence type="ECO:0000259" key="1">
    <source>
        <dbReference type="PROSITE" id="PS50404"/>
    </source>
</evidence>
<dbReference type="PROSITE" id="PS50404">
    <property type="entry name" value="GST_NTER"/>
    <property type="match status" value="1"/>
</dbReference>
<dbReference type="CDD" id="cd03039">
    <property type="entry name" value="GST_N_Sigma_like"/>
    <property type="match status" value="1"/>
</dbReference>
<reference evidence="3" key="1">
    <citation type="submission" date="2022-11" db="UniProtKB">
        <authorList>
            <consortium name="WormBaseParasite"/>
        </authorList>
    </citation>
    <scope>IDENTIFICATION</scope>
</reference>
<dbReference type="Proteomes" id="UP000887565">
    <property type="component" value="Unplaced"/>
</dbReference>
<keyword evidence="2" id="KW-1185">Reference proteome</keyword>
<dbReference type="PANTHER" id="PTHR11571:SF256">
    <property type="entry name" value="GST C-TERMINAL DOMAIN-CONTAINING PROTEIN-RELATED"/>
    <property type="match status" value="1"/>
</dbReference>
<dbReference type="GO" id="GO:0006749">
    <property type="term" value="P:glutathione metabolic process"/>
    <property type="evidence" value="ECO:0007669"/>
    <property type="project" value="TreeGrafter"/>
</dbReference>
<dbReference type="SUPFAM" id="SSF52833">
    <property type="entry name" value="Thioredoxin-like"/>
    <property type="match status" value="1"/>
</dbReference>
<name>A0A915JBT9_ROMCU</name>
<sequence length="64" mass="7993">MVHYKYTYFNLRGLGESVRYIFHYAGVDFEDDRIQMDDWMKHKSMRRVSRYNWFCLKPKIHIVT</sequence>
<dbReference type="InterPro" id="IPR050213">
    <property type="entry name" value="GST_superfamily"/>
</dbReference>
<protein>
    <submittedName>
        <fullName evidence="3">GST N-terminal domain-containing protein</fullName>
    </submittedName>
</protein>
<dbReference type="Gene3D" id="1.20.1050.130">
    <property type="match status" value="1"/>
</dbReference>
<dbReference type="GO" id="GO:0004364">
    <property type="term" value="F:glutathione transferase activity"/>
    <property type="evidence" value="ECO:0007669"/>
    <property type="project" value="UniProtKB-ARBA"/>
</dbReference>
<evidence type="ECO:0000313" key="3">
    <source>
        <dbReference type="WBParaSite" id="nRc.2.0.1.t23627-RA"/>
    </source>
</evidence>
<proteinExistence type="predicted"/>
<dbReference type="InterPro" id="IPR036249">
    <property type="entry name" value="Thioredoxin-like_sf"/>
</dbReference>
<dbReference type="PANTHER" id="PTHR11571">
    <property type="entry name" value="GLUTATHIONE S-TRANSFERASE"/>
    <property type="match status" value="1"/>
</dbReference>
<dbReference type="WBParaSite" id="nRc.2.0.1.t23627-RA">
    <property type="protein sequence ID" value="nRc.2.0.1.t23627-RA"/>
    <property type="gene ID" value="nRc.2.0.1.g23627"/>
</dbReference>
<organism evidence="2 3">
    <name type="scientific">Romanomermis culicivorax</name>
    <name type="common">Nematode worm</name>
    <dbReference type="NCBI Taxonomy" id="13658"/>
    <lineage>
        <taxon>Eukaryota</taxon>
        <taxon>Metazoa</taxon>
        <taxon>Ecdysozoa</taxon>
        <taxon>Nematoda</taxon>
        <taxon>Enoplea</taxon>
        <taxon>Dorylaimia</taxon>
        <taxon>Mermithida</taxon>
        <taxon>Mermithoidea</taxon>
        <taxon>Mermithidae</taxon>
        <taxon>Romanomermis</taxon>
    </lineage>
</organism>
<feature type="domain" description="GST N-terminal" evidence="1">
    <location>
        <begin position="2"/>
        <end position="64"/>
    </location>
</feature>
<dbReference type="AlphaFoldDB" id="A0A915JBT9"/>
<accession>A0A915JBT9</accession>